<evidence type="ECO:0000313" key="1">
    <source>
        <dbReference type="EMBL" id="KAJ9089524.1"/>
    </source>
</evidence>
<sequence>MPQNPGVFPAESEVETGYISRALMVGFNHHVEPQCILWKFYNPAFEAGWVVNHQLYMDLGVVPHHTPAASYYPLISFTPTTKLTFFIKAIQNAAKHNYKASEIKQQLELMATAYLEGARMKKGKRGRRKLAYMVSTFNL</sequence>
<gene>
    <name evidence="1" type="ORF">DSO57_1012020</name>
</gene>
<dbReference type="EMBL" id="QTSX02000042">
    <property type="protein sequence ID" value="KAJ9089524.1"/>
    <property type="molecule type" value="Genomic_DNA"/>
</dbReference>
<reference evidence="1" key="1">
    <citation type="submission" date="2022-04" db="EMBL/GenBank/DDBJ databases">
        <title>Genome of the entomopathogenic fungus Entomophthora muscae.</title>
        <authorList>
            <person name="Elya C."/>
            <person name="Lovett B.R."/>
            <person name="Lee E."/>
            <person name="Macias A.M."/>
            <person name="Hajek A.E."/>
            <person name="De Bivort B.L."/>
            <person name="Kasson M.T."/>
            <person name="De Fine Licht H.H."/>
            <person name="Stajich J.E."/>
        </authorList>
    </citation>
    <scope>NUCLEOTIDE SEQUENCE</scope>
    <source>
        <strain evidence="1">Berkeley</strain>
    </source>
</reference>
<protein>
    <submittedName>
        <fullName evidence="1">Uncharacterized protein</fullName>
    </submittedName>
</protein>
<proteinExistence type="predicted"/>
<accession>A0ACC2URG4</accession>
<evidence type="ECO:0000313" key="2">
    <source>
        <dbReference type="Proteomes" id="UP001165960"/>
    </source>
</evidence>
<name>A0ACC2URG4_9FUNG</name>
<dbReference type="Proteomes" id="UP001165960">
    <property type="component" value="Unassembled WGS sequence"/>
</dbReference>
<comment type="caution">
    <text evidence="1">The sequence shown here is derived from an EMBL/GenBank/DDBJ whole genome shotgun (WGS) entry which is preliminary data.</text>
</comment>
<organism evidence="1 2">
    <name type="scientific">Entomophthora muscae</name>
    <dbReference type="NCBI Taxonomy" id="34485"/>
    <lineage>
        <taxon>Eukaryota</taxon>
        <taxon>Fungi</taxon>
        <taxon>Fungi incertae sedis</taxon>
        <taxon>Zoopagomycota</taxon>
        <taxon>Entomophthoromycotina</taxon>
        <taxon>Entomophthoromycetes</taxon>
        <taxon>Entomophthorales</taxon>
        <taxon>Entomophthoraceae</taxon>
        <taxon>Entomophthora</taxon>
    </lineage>
</organism>
<keyword evidence="2" id="KW-1185">Reference proteome</keyword>